<dbReference type="SUPFAM" id="SSF49785">
    <property type="entry name" value="Galactose-binding domain-like"/>
    <property type="match status" value="1"/>
</dbReference>
<dbReference type="Pfam" id="PF18099">
    <property type="entry name" value="CBM_35_2"/>
    <property type="match status" value="1"/>
</dbReference>
<feature type="signal peptide" evidence="5">
    <location>
        <begin position="1"/>
        <end position="20"/>
    </location>
</feature>
<dbReference type="SUPFAM" id="SSF51445">
    <property type="entry name" value="(Trans)glycosidases"/>
    <property type="match status" value="1"/>
</dbReference>
<evidence type="ECO:0000259" key="6">
    <source>
        <dbReference type="PROSITE" id="PS51175"/>
    </source>
</evidence>
<evidence type="ECO:0000313" key="7">
    <source>
        <dbReference type="EMBL" id="AZQ65014.1"/>
    </source>
</evidence>
<dbReference type="GO" id="GO:0009251">
    <property type="term" value="P:glucan catabolic process"/>
    <property type="evidence" value="ECO:0007669"/>
    <property type="project" value="TreeGrafter"/>
</dbReference>
<evidence type="ECO:0000256" key="4">
    <source>
        <dbReference type="RuleBase" id="RU361153"/>
    </source>
</evidence>
<keyword evidence="8" id="KW-1185">Reference proteome</keyword>
<evidence type="ECO:0000256" key="3">
    <source>
        <dbReference type="ARBA" id="ARBA00023295"/>
    </source>
</evidence>
<dbReference type="GO" id="GO:0005576">
    <property type="term" value="C:extracellular region"/>
    <property type="evidence" value="ECO:0007669"/>
    <property type="project" value="TreeGrafter"/>
</dbReference>
<organism evidence="7 8">
    <name type="scientific">Flammeovirga pectinis</name>
    <dbReference type="NCBI Taxonomy" id="2494373"/>
    <lineage>
        <taxon>Bacteria</taxon>
        <taxon>Pseudomonadati</taxon>
        <taxon>Bacteroidota</taxon>
        <taxon>Cytophagia</taxon>
        <taxon>Cytophagales</taxon>
        <taxon>Flammeovirgaceae</taxon>
        <taxon>Flammeovirga</taxon>
    </lineage>
</organism>
<dbReference type="SMART" id="SM00606">
    <property type="entry name" value="CBD_IV"/>
    <property type="match status" value="1"/>
</dbReference>
<gene>
    <name evidence="7" type="ORF">EI427_22605</name>
</gene>
<dbReference type="KEGG" id="fll:EI427_22605"/>
<evidence type="ECO:0000256" key="1">
    <source>
        <dbReference type="ARBA" id="ARBA00022729"/>
    </source>
</evidence>
<accession>A0A3Q9FTY9</accession>
<dbReference type="InterPro" id="IPR008979">
    <property type="entry name" value="Galactose-bd-like_sf"/>
</dbReference>
<comment type="similarity">
    <text evidence="4">Belongs to the glycosyl hydrolase 5 (cellulase A) family.</text>
</comment>
<keyword evidence="1 5" id="KW-0732">Signal</keyword>
<dbReference type="EMBL" id="CP034563">
    <property type="protein sequence ID" value="AZQ65014.1"/>
    <property type="molecule type" value="Genomic_DNA"/>
</dbReference>
<dbReference type="Proteomes" id="UP000267268">
    <property type="component" value="Chromosome 2"/>
</dbReference>
<dbReference type="OrthoDB" id="9800955at2"/>
<dbReference type="Pfam" id="PF00150">
    <property type="entry name" value="Cellulase"/>
    <property type="match status" value="1"/>
</dbReference>
<proteinExistence type="inferred from homology"/>
<dbReference type="Gene3D" id="2.60.120.260">
    <property type="entry name" value="Galactose-binding domain-like"/>
    <property type="match status" value="1"/>
</dbReference>
<dbReference type="AlphaFoldDB" id="A0A3Q9FTY9"/>
<feature type="domain" description="CBM6" evidence="6">
    <location>
        <begin position="456"/>
        <end position="583"/>
    </location>
</feature>
<dbReference type="PANTHER" id="PTHR31297:SF13">
    <property type="entry name" value="PUTATIVE-RELATED"/>
    <property type="match status" value="1"/>
</dbReference>
<dbReference type="InterPro" id="IPR001547">
    <property type="entry name" value="Glyco_hydro_5"/>
</dbReference>
<dbReference type="InterPro" id="IPR005084">
    <property type="entry name" value="CBM6"/>
</dbReference>
<dbReference type="GO" id="GO:0008422">
    <property type="term" value="F:beta-glucosidase activity"/>
    <property type="evidence" value="ECO:0007669"/>
    <property type="project" value="TreeGrafter"/>
</dbReference>
<dbReference type="Gene3D" id="3.20.20.80">
    <property type="entry name" value="Glycosidases"/>
    <property type="match status" value="1"/>
</dbReference>
<reference evidence="7 8" key="1">
    <citation type="submission" date="2018-12" db="EMBL/GenBank/DDBJ databases">
        <title>Flammeovirga pectinis sp. nov., isolated from the gut of the Korean scallop, Patinopecten yessoensis.</title>
        <authorList>
            <person name="Bae J.-W."/>
            <person name="Jeong Y.-S."/>
            <person name="Kang W."/>
        </authorList>
    </citation>
    <scope>NUCLEOTIDE SEQUENCE [LARGE SCALE GENOMIC DNA]</scope>
    <source>
        <strain evidence="7 8">L12M1</strain>
    </source>
</reference>
<evidence type="ECO:0000256" key="5">
    <source>
        <dbReference type="SAM" id="SignalP"/>
    </source>
</evidence>
<dbReference type="InterPro" id="IPR017853">
    <property type="entry name" value="GH"/>
</dbReference>
<dbReference type="InterPro" id="IPR041342">
    <property type="entry name" value="CBM35"/>
</dbReference>
<dbReference type="InterPro" id="IPR006584">
    <property type="entry name" value="Cellulose-bd_IV"/>
</dbReference>
<sequence>MIKKLQLLSFCLLLSVSAFSQGFLRTDGTKIINDDGEYILRGIGTGNWLIQEGYMMQSTSAGVNTHTQFHDKLVETMGQENTDKFYDTWIENHFRKTDLDSMKAWGFNSVRVALHYKWFTLPIEEEDTLANGELTTTWINKGFEVTDSLLSWCAQNEMYLILDMHGAPGGQGRDANISDYDTELPSLWESEDNKKKLENLWIKLADRYKDSPWIAGYDLFNEPNWGFTEKSSPNGCGCDNNDPIWELHERLINAVRTVDKNHIVFISGNCWGNNYESLSKHSLKDADDNMVITFHKYWNNNNSDVLNGWLKMREEYGLPLWMSESGENSNTWFSDSIMLYEKNKIGWSWWPVKKSRTNNILKVVTPASYSALITSWENKAPLSKEETFAAVIDYAESHKTENCVIAPDVIYAMTGQLDNYTTKPFKVHTTNAPILFADYDLGRDGYAYYDKISADYHIDNGGDWMIWNNGKFYRNDGVDITEFNKQPIISWIEEEEWMQYTFNVAKKGKYTLEIQASAKENEGILQLIVNDKIVVENITLAKTGNSEKYTTTSIKKVALPSGEVKVKFKIIKGNVNLLDFKFNK</sequence>
<feature type="chain" id="PRO_5018546541" evidence="5">
    <location>
        <begin position="21"/>
        <end position="584"/>
    </location>
</feature>
<dbReference type="RefSeq" id="WP_126619306.1">
    <property type="nucleotide sequence ID" value="NZ_CP034563.1"/>
</dbReference>
<dbReference type="GO" id="GO:0009986">
    <property type="term" value="C:cell surface"/>
    <property type="evidence" value="ECO:0007669"/>
    <property type="project" value="TreeGrafter"/>
</dbReference>
<keyword evidence="2 4" id="KW-0378">Hydrolase</keyword>
<evidence type="ECO:0000256" key="2">
    <source>
        <dbReference type="ARBA" id="ARBA00022801"/>
    </source>
</evidence>
<dbReference type="GO" id="GO:0030246">
    <property type="term" value="F:carbohydrate binding"/>
    <property type="evidence" value="ECO:0007669"/>
    <property type="project" value="InterPro"/>
</dbReference>
<dbReference type="InterPro" id="IPR050386">
    <property type="entry name" value="Glycosyl_hydrolase_5"/>
</dbReference>
<dbReference type="PROSITE" id="PS51175">
    <property type="entry name" value="CBM6"/>
    <property type="match status" value="1"/>
</dbReference>
<name>A0A3Q9FTY9_9BACT</name>
<evidence type="ECO:0000313" key="8">
    <source>
        <dbReference type="Proteomes" id="UP000267268"/>
    </source>
</evidence>
<dbReference type="CDD" id="cd04080">
    <property type="entry name" value="CBM6_cellulase-like"/>
    <property type="match status" value="1"/>
</dbReference>
<keyword evidence="3 4" id="KW-0326">Glycosidase</keyword>
<dbReference type="PANTHER" id="PTHR31297">
    <property type="entry name" value="GLUCAN ENDO-1,6-BETA-GLUCOSIDASE B"/>
    <property type="match status" value="1"/>
</dbReference>
<protein>
    <submittedName>
        <fullName evidence="7">Glycosyl hydrolase family 5</fullName>
    </submittedName>
</protein>